<accession>A0ABP8PTL8</accession>
<dbReference type="Proteomes" id="UP001501183">
    <property type="component" value="Unassembled WGS sequence"/>
</dbReference>
<evidence type="ECO:0000313" key="6">
    <source>
        <dbReference type="EMBL" id="GAA4491671.1"/>
    </source>
</evidence>
<proteinExistence type="inferred from homology"/>
<dbReference type="InterPro" id="IPR020946">
    <property type="entry name" value="Flavin_mOase-like"/>
</dbReference>
<dbReference type="Pfam" id="PF00743">
    <property type="entry name" value="FMO-like"/>
    <property type="match status" value="1"/>
</dbReference>
<comment type="similarity">
    <text evidence="1">Belongs to the FAD-binding monooxygenase family.</text>
</comment>
<keyword evidence="4" id="KW-0560">Oxidoreductase</keyword>
<dbReference type="PANTHER" id="PTHR42877:SF4">
    <property type="entry name" value="FAD_NAD(P)-BINDING DOMAIN-CONTAINING PROTEIN-RELATED"/>
    <property type="match status" value="1"/>
</dbReference>
<organism evidence="6 7">
    <name type="scientific">Rhodococcus olei</name>
    <dbReference type="NCBI Taxonomy" id="2161675"/>
    <lineage>
        <taxon>Bacteria</taxon>
        <taxon>Bacillati</taxon>
        <taxon>Actinomycetota</taxon>
        <taxon>Actinomycetes</taxon>
        <taxon>Mycobacteriales</taxon>
        <taxon>Nocardiaceae</taxon>
        <taxon>Rhodococcus</taxon>
    </lineage>
</organism>
<evidence type="ECO:0000256" key="5">
    <source>
        <dbReference type="SAM" id="MobiDB-lite"/>
    </source>
</evidence>
<evidence type="ECO:0000313" key="7">
    <source>
        <dbReference type="Proteomes" id="UP001501183"/>
    </source>
</evidence>
<name>A0ABP8PTL8_9NOCA</name>
<dbReference type="InterPro" id="IPR051209">
    <property type="entry name" value="FAD-bind_Monooxygenase_sf"/>
</dbReference>
<gene>
    <name evidence="6" type="ORF">GCM10023094_56290</name>
</gene>
<keyword evidence="7" id="KW-1185">Reference proteome</keyword>
<evidence type="ECO:0000256" key="4">
    <source>
        <dbReference type="ARBA" id="ARBA00023002"/>
    </source>
</evidence>
<dbReference type="InterPro" id="IPR036188">
    <property type="entry name" value="FAD/NAD-bd_sf"/>
</dbReference>
<evidence type="ECO:0000256" key="1">
    <source>
        <dbReference type="ARBA" id="ARBA00010139"/>
    </source>
</evidence>
<evidence type="ECO:0000256" key="2">
    <source>
        <dbReference type="ARBA" id="ARBA00022630"/>
    </source>
</evidence>
<protein>
    <submittedName>
        <fullName evidence="6">NAD(P)/FAD-dependent oxidoreductase</fullName>
    </submittedName>
</protein>
<dbReference type="RefSeq" id="WP_345353563.1">
    <property type="nucleotide sequence ID" value="NZ_BAABFB010000096.1"/>
</dbReference>
<comment type="caution">
    <text evidence="6">The sequence shown here is derived from an EMBL/GenBank/DDBJ whole genome shotgun (WGS) entry which is preliminary data.</text>
</comment>
<dbReference type="Gene3D" id="3.50.50.60">
    <property type="entry name" value="FAD/NAD(P)-binding domain"/>
    <property type="match status" value="3"/>
</dbReference>
<sequence>MPHQIPPPAEQNERTDENERLREALADANIPTLVLVLAQLTGDKSWLEEPYRPQRGKPLDDNDSGGLTPEIQQKIRDAAADAVIAYRAGDLHPANPTPDEVARMLSVALVESVPESYGPLLSEEMGLISRDVDLPPVVEGRAPRIVIIGSGLSGLCTAIKLRSAGLDFTILEKDPDLGGTWLENVYPGCGVDTPSHLYSFSFEPNTKWSRYFAKRGEVFEYLSRLADEHDVRRHIRFRTEVVRADYDVEAAVWRVEIHDEHGSTSTLETDILISAVGMVNRPSVPPIPGLDTFPGPFMHTAEWDPNVDLSGKHVAVIGTGASAMQLVPSIADEVEKVTVFQRSKQWALPHPNYHRNVAPGTEYLLENVPFYGAWYRLRAFWNFSDRLHPSLQIDPSWPHPERSINADNERHRIFLTKYIESELGDRQDLLDACLPDYPPYGKRPLLDNGWFRTVRRDDVDLVTEAVAEVRGNTIVTASGGEYQADVLVLATGFKTLQFLWPMEIRGTSGQTLRDQWGKDDARAYLGVTVPDFPNFFIVNGPNTNAGHGGSAVIATEFQVRYIMQAIGHLIANDLESTEVREEVFREYNEDLDEALSRSIWSHQGMTTYYRNDAGRIVISSPWKYIDYWQRTLEFDRSDYVDEPRRAAVTV</sequence>
<feature type="region of interest" description="Disordered" evidence="5">
    <location>
        <begin position="47"/>
        <end position="67"/>
    </location>
</feature>
<feature type="compositionally biased region" description="Basic and acidic residues" evidence="5">
    <location>
        <begin position="47"/>
        <end position="60"/>
    </location>
</feature>
<keyword evidence="2" id="KW-0285">Flavoprotein</keyword>
<dbReference type="EMBL" id="BAABFB010000096">
    <property type="protein sequence ID" value="GAA4491671.1"/>
    <property type="molecule type" value="Genomic_DNA"/>
</dbReference>
<evidence type="ECO:0000256" key="3">
    <source>
        <dbReference type="ARBA" id="ARBA00022827"/>
    </source>
</evidence>
<reference evidence="7" key="1">
    <citation type="journal article" date="2019" name="Int. J. Syst. Evol. Microbiol.">
        <title>The Global Catalogue of Microorganisms (GCM) 10K type strain sequencing project: providing services to taxonomists for standard genome sequencing and annotation.</title>
        <authorList>
            <consortium name="The Broad Institute Genomics Platform"/>
            <consortium name="The Broad Institute Genome Sequencing Center for Infectious Disease"/>
            <person name="Wu L."/>
            <person name="Ma J."/>
        </authorList>
    </citation>
    <scope>NUCLEOTIDE SEQUENCE [LARGE SCALE GENOMIC DNA]</scope>
    <source>
        <strain evidence="7">JCM 32206</strain>
    </source>
</reference>
<dbReference type="PANTHER" id="PTHR42877">
    <property type="entry name" value="L-ORNITHINE N(5)-MONOOXYGENASE-RELATED"/>
    <property type="match status" value="1"/>
</dbReference>
<keyword evidence="3" id="KW-0274">FAD</keyword>
<dbReference type="SUPFAM" id="SSF51905">
    <property type="entry name" value="FAD/NAD(P)-binding domain"/>
    <property type="match status" value="2"/>
</dbReference>